<name>A0A0A9H916_ARUDO</name>
<organism evidence="1">
    <name type="scientific">Arundo donax</name>
    <name type="common">Giant reed</name>
    <name type="synonym">Donax arundinaceus</name>
    <dbReference type="NCBI Taxonomy" id="35708"/>
    <lineage>
        <taxon>Eukaryota</taxon>
        <taxon>Viridiplantae</taxon>
        <taxon>Streptophyta</taxon>
        <taxon>Embryophyta</taxon>
        <taxon>Tracheophyta</taxon>
        <taxon>Spermatophyta</taxon>
        <taxon>Magnoliopsida</taxon>
        <taxon>Liliopsida</taxon>
        <taxon>Poales</taxon>
        <taxon>Poaceae</taxon>
        <taxon>PACMAD clade</taxon>
        <taxon>Arundinoideae</taxon>
        <taxon>Arundineae</taxon>
        <taxon>Arundo</taxon>
    </lineage>
</organism>
<sequence length="15" mass="1681">MSHIVFQSGMSNIET</sequence>
<reference evidence="1" key="1">
    <citation type="submission" date="2014-09" db="EMBL/GenBank/DDBJ databases">
        <authorList>
            <person name="Magalhaes I.L.F."/>
            <person name="Oliveira U."/>
            <person name="Santos F.R."/>
            <person name="Vidigal T.H.D.A."/>
            <person name="Brescovit A.D."/>
            <person name="Santos A.J."/>
        </authorList>
    </citation>
    <scope>NUCLEOTIDE SEQUENCE</scope>
    <source>
        <tissue evidence="1">Shoot tissue taken approximately 20 cm above the soil surface</tissue>
    </source>
</reference>
<evidence type="ECO:0000313" key="1">
    <source>
        <dbReference type="EMBL" id="JAE31346.1"/>
    </source>
</evidence>
<reference evidence="1" key="2">
    <citation type="journal article" date="2015" name="Data Brief">
        <title>Shoot transcriptome of the giant reed, Arundo donax.</title>
        <authorList>
            <person name="Barrero R.A."/>
            <person name="Guerrero F.D."/>
            <person name="Moolhuijzen P."/>
            <person name="Goolsby J.A."/>
            <person name="Tidwell J."/>
            <person name="Bellgard S.E."/>
            <person name="Bellgard M.I."/>
        </authorList>
    </citation>
    <scope>NUCLEOTIDE SEQUENCE</scope>
    <source>
        <tissue evidence="1">Shoot tissue taken approximately 20 cm above the soil surface</tissue>
    </source>
</reference>
<proteinExistence type="predicted"/>
<accession>A0A0A9H916</accession>
<protein>
    <submittedName>
        <fullName evidence="1">Uncharacterized protein</fullName>
    </submittedName>
</protein>
<dbReference type="EMBL" id="GBRH01166550">
    <property type="protein sequence ID" value="JAE31346.1"/>
    <property type="molecule type" value="Transcribed_RNA"/>
</dbReference>